<accession>B8BCH7</accession>
<dbReference type="STRING" id="39946.B8BCH7"/>
<organism evidence="2 3">
    <name type="scientific">Oryza sativa subsp. indica</name>
    <name type="common">Rice</name>
    <dbReference type="NCBI Taxonomy" id="39946"/>
    <lineage>
        <taxon>Eukaryota</taxon>
        <taxon>Viridiplantae</taxon>
        <taxon>Streptophyta</taxon>
        <taxon>Embryophyta</taxon>
        <taxon>Tracheophyta</taxon>
        <taxon>Spermatophyta</taxon>
        <taxon>Magnoliopsida</taxon>
        <taxon>Liliopsida</taxon>
        <taxon>Poales</taxon>
        <taxon>Poaceae</taxon>
        <taxon>BOP clade</taxon>
        <taxon>Oryzoideae</taxon>
        <taxon>Oryzeae</taxon>
        <taxon>Oryzinae</taxon>
        <taxon>Oryza</taxon>
        <taxon>Oryza sativa</taxon>
    </lineage>
</organism>
<dbReference type="AlphaFoldDB" id="B8BCH7"/>
<dbReference type="EMBL" id="CM000134">
    <property type="protein sequence ID" value="EEC84665.1"/>
    <property type="molecule type" value="Genomic_DNA"/>
</dbReference>
<feature type="region of interest" description="Disordered" evidence="1">
    <location>
        <begin position="115"/>
        <end position="134"/>
    </location>
</feature>
<dbReference type="HOGENOM" id="CLU_579231_0_0_1"/>
<dbReference type="Gramene" id="BGIOSGA029668-TA">
    <property type="protein sequence ID" value="BGIOSGA029668-PA"/>
    <property type="gene ID" value="BGIOSGA029668"/>
</dbReference>
<feature type="region of interest" description="Disordered" evidence="1">
    <location>
        <begin position="242"/>
        <end position="301"/>
    </location>
</feature>
<keyword evidence="3" id="KW-1185">Reference proteome</keyword>
<feature type="compositionally biased region" description="Polar residues" evidence="1">
    <location>
        <begin position="286"/>
        <end position="299"/>
    </location>
</feature>
<proteinExistence type="predicted"/>
<gene>
    <name evidence="2" type="ORF">OsI_31564</name>
</gene>
<reference evidence="2 3" key="1">
    <citation type="journal article" date="2005" name="PLoS Biol.">
        <title>The genomes of Oryza sativa: a history of duplications.</title>
        <authorList>
            <person name="Yu J."/>
            <person name="Wang J."/>
            <person name="Lin W."/>
            <person name="Li S."/>
            <person name="Li H."/>
            <person name="Zhou J."/>
            <person name="Ni P."/>
            <person name="Dong W."/>
            <person name="Hu S."/>
            <person name="Zeng C."/>
            <person name="Zhang J."/>
            <person name="Zhang Y."/>
            <person name="Li R."/>
            <person name="Xu Z."/>
            <person name="Li S."/>
            <person name="Li X."/>
            <person name="Zheng H."/>
            <person name="Cong L."/>
            <person name="Lin L."/>
            <person name="Yin J."/>
            <person name="Geng J."/>
            <person name="Li G."/>
            <person name="Shi J."/>
            <person name="Liu J."/>
            <person name="Lv H."/>
            <person name="Li J."/>
            <person name="Wang J."/>
            <person name="Deng Y."/>
            <person name="Ran L."/>
            <person name="Shi X."/>
            <person name="Wang X."/>
            <person name="Wu Q."/>
            <person name="Li C."/>
            <person name="Ren X."/>
            <person name="Wang J."/>
            <person name="Wang X."/>
            <person name="Li D."/>
            <person name="Liu D."/>
            <person name="Zhang X."/>
            <person name="Ji Z."/>
            <person name="Zhao W."/>
            <person name="Sun Y."/>
            <person name="Zhang Z."/>
            <person name="Bao J."/>
            <person name="Han Y."/>
            <person name="Dong L."/>
            <person name="Ji J."/>
            <person name="Chen P."/>
            <person name="Wu S."/>
            <person name="Liu J."/>
            <person name="Xiao Y."/>
            <person name="Bu D."/>
            <person name="Tan J."/>
            <person name="Yang L."/>
            <person name="Ye C."/>
            <person name="Zhang J."/>
            <person name="Xu J."/>
            <person name="Zhou Y."/>
            <person name="Yu Y."/>
            <person name="Zhang B."/>
            <person name="Zhuang S."/>
            <person name="Wei H."/>
            <person name="Liu B."/>
            <person name="Lei M."/>
            <person name="Yu H."/>
            <person name="Li Y."/>
            <person name="Xu H."/>
            <person name="Wei S."/>
            <person name="He X."/>
            <person name="Fang L."/>
            <person name="Zhang Z."/>
            <person name="Zhang Y."/>
            <person name="Huang X."/>
            <person name="Su Z."/>
            <person name="Tong W."/>
            <person name="Li J."/>
            <person name="Tong Z."/>
            <person name="Li S."/>
            <person name="Ye J."/>
            <person name="Wang L."/>
            <person name="Fang L."/>
            <person name="Lei T."/>
            <person name="Chen C."/>
            <person name="Chen H."/>
            <person name="Xu Z."/>
            <person name="Li H."/>
            <person name="Huang H."/>
            <person name="Zhang F."/>
            <person name="Xu H."/>
            <person name="Li N."/>
            <person name="Zhao C."/>
            <person name="Li S."/>
            <person name="Dong L."/>
            <person name="Huang Y."/>
            <person name="Li L."/>
            <person name="Xi Y."/>
            <person name="Qi Q."/>
            <person name="Li W."/>
            <person name="Zhang B."/>
            <person name="Hu W."/>
            <person name="Zhang Y."/>
            <person name="Tian X."/>
            <person name="Jiao Y."/>
            <person name="Liang X."/>
            <person name="Jin J."/>
            <person name="Gao L."/>
            <person name="Zheng W."/>
            <person name="Hao B."/>
            <person name="Liu S."/>
            <person name="Wang W."/>
            <person name="Yuan L."/>
            <person name="Cao M."/>
            <person name="McDermott J."/>
            <person name="Samudrala R."/>
            <person name="Wang J."/>
            <person name="Wong G.K."/>
            <person name="Yang H."/>
        </authorList>
    </citation>
    <scope>NUCLEOTIDE SEQUENCE [LARGE SCALE GENOMIC DNA]</scope>
    <source>
        <strain evidence="3">cv. 93-11</strain>
    </source>
</reference>
<feature type="compositionally biased region" description="Low complexity" evidence="1">
    <location>
        <begin position="118"/>
        <end position="129"/>
    </location>
</feature>
<evidence type="ECO:0000256" key="1">
    <source>
        <dbReference type="SAM" id="MobiDB-lite"/>
    </source>
</evidence>
<dbReference type="Proteomes" id="UP000007015">
    <property type="component" value="Chromosome 9"/>
</dbReference>
<feature type="region of interest" description="Disordered" evidence="1">
    <location>
        <begin position="443"/>
        <end position="472"/>
    </location>
</feature>
<evidence type="ECO:0000313" key="3">
    <source>
        <dbReference type="Proteomes" id="UP000007015"/>
    </source>
</evidence>
<sequence length="472" mass="52196">MEGVEQTPVEQVDKASRQEEAIINPMVDVLPQQESSSVPPARVEQVAGSKNIEDPKESIVMCSALAAHHETKPNAAWVPPPITHDFTYPSDEEIVPNPRANFSKTFLPQLDQVHPQFSSEGSRRSTSSSQEATGALAPCLPIGTGEVSLSDRGKALQSDVSPRRYIDITTRLPHDQSELLQVASRPGANTRIKAITIKNVETTPSQARKDLEDHVEVEDLDELEFTSSSSLEVNLDLPRYNELNPSLPSDGEGYPNNFDSAPAHVTAEGDPRQHARQHAPRGENPSIGNIASTSRQTLSLEEKVQEQRQVVDQLAAKLDRFIDIITGPDPNQNQNHDALVIEDPQIEEVEAMAHHPTQTHDVQRRSTSSVRPQFLNIPIASAPLPTTLKDYHDMVEDLVNKRLKQISIEQTPRPMESELEKPYEAWHDLVPFPAGWHPPKFRQFDGIGDAREHACGDTANNPLSSSINSRGP</sequence>
<name>B8BCH7_ORYSI</name>
<protein>
    <submittedName>
        <fullName evidence="2">Uncharacterized protein</fullName>
    </submittedName>
</protein>
<evidence type="ECO:0000313" key="2">
    <source>
        <dbReference type="EMBL" id="EEC84665.1"/>
    </source>
</evidence>
<feature type="compositionally biased region" description="Polar residues" evidence="1">
    <location>
        <begin position="458"/>
        <end position="472"/>
    </location>
</feature>